<dbReference type="GeneID" id="85318638"/>
<protein>
    <submittedName>
        <fullName evidence="2">Uncharacterized protein</fullName>
    </submittedName>
</protein>
<name>A0AA40DJB4_9PEZI</name>
<feature type="compositionally biased region" description="Polar residues" evidence="1">
    <location>
        <begin position="1"/>
        <end position="13"/>
    </location>
</feature>
<organism evidence="2 3">
    <name type="scientific">Lasiosphaeria miniovina</name>
    <dbReference type="NCBI Taxonomy" id="1954250"/>
    <lineage>
        <taxon>Eukaryota</taxon>
        <taxon>Fungi</taxon>
        <taxon>Dikarya</taxon>
        <taxon>Ascomycota</taxon>
        <taxon>Pezizomycotina</taxon>
        <taxon>Sordariomycetes</taxon>
        <taxon>Sordariomycetidae</taxon>
        <taxon>Sordariales</taxon>
        <taxon>Lasiosphaeriaceae</taxon>
        <taxon>Lasiosphaeria</taxon>
    </lineage>
</organism>
<dbReference type="Proteomes" id="UP001172101">
    <property type="component" value="Unassembled WGS sequence"/>
</dbReference>
<evidence type="ECO:0000313" key="2">
    <source>
        <dbReference type="EMBL" id="KAK0703461.1"/>
    </source>
</evidence>
<sequence>MLSSLITSASRGASSEACHERMMGTRPNPKYPPSGAAAGKGTSHTNVGATVGWMKGIMSSISCWVTIIGNDRVPPPQNLSIISKHLRKQTCDINKKAPSMHTTLIIIVIITITPQPASRNQHRAGHARGGMTCDGWSHGRGHCCGTQLSLTGRHSRRRLHPTLDACGAGACPGPALCHALSLSPSRSLALGREHHDRGHGHANRLPDHRPLYPCGADDASFLALLLRPGQRRALHSPAQAPSFGVLFSAVSDHTSLKSSDKLTS</sequence>
<accession>A0AA40DJB4</accession>
<reference evidence="2" key="1">
    <citation type="submission" date="2023-06" db="EMBL/GenBank/DDBJ databases">
        <title>Genome-scale phylogeny and comparative genomics of the fungal order Sordariales.</title>
        <authorList>
            <consortium name="Lawrence Berkeley National Laboratory"/>
            <person name="Hensen N."/>
            <person name="Bonometti L."/>
            <person name="Westerberg I."/>
            <person name="Brannstrom I.O."/>
            <person name="Guillou S."/>
            <person name="Cros-Aarteil S."/>
            <person name="Calhoun S."/>
            <person name="Haridas S."/>
            <person name="Kuo A."/>
            <person name="Mondo S."/>
            <person name="Pangilinan J."/>
            <person name="Riley R."/>
            <person name="LaButti K."/>
            <person name="Andreopoulos B."/>
            <person name="Lipzen A."/>
            <person name="Chen C."/>
            <person name="Yanf M."/>
            <person name="Daum C."/>
            <person name="Ng V."/>
            <person name="Clum A."/>
            <person name="Steindorff A."/>
            <person name="Ohm R."/>
            <person name="Martin F."/>
            <person name="Silar P."/>
            <person name="Natvig D."/>
            <person name="Lalanne C."/>
            <person name="Gautier V."/>
            <person name="Ament-velasquez S.L."/>
            <person name="Kruys A."/>
            <person name="Hutchinson M.I."/>
            <person name="Powell A.J."/>
            <person name="Barry K."/>
            <person name="Miller A.N."/>
            <person name="Grigoriev I.V."/>
            <person name="Debuchy R."/>
            <person name="Gladieux P."/>
            <person name="Thoren M.H."/>
            <person name="Johannesson H."/>
        </authorList>
    </citation>
    <scope>NUCLEOTIDE SEQUENCE</scope>
    <source>
        <strain evidence="2">SMH2392-1A</strain>
    </source>
</reference>
<dbReference type="RefSeq" id="XP_060290320.1">
    <property type="nucleotide sequence ID" value="XM_060435368.1"/>
</dbReference>
<dbReference type="EMBL" id="JAUIRO010000008">
    <property type="protein sequence ID" value="KAK0703461.1"/>
    <property type="molecule type" value="Genomic_DNA"/>
</dbReference>
<feature type="region of interest" description="Disordered" evidence="1">
    <location>
        <begin position="1"/>
        <end position="44"/>
    </location>
</feature>
<evidence type="ECO:0000313" key="3">
    <source>
        <dbReference type="Proteomes" id="UP001172101"/>
    </source>
</evidence>
<dbReference type="AlphaFoldDB" id="A0AA40DJB4"/>
<keyword evidence="3" id="KW-1185">Reference proteome</keyword>
<comment type="caution">
    <text evidence="2">The sequence shown here is derived from an EMBL/GenBank/DDBJ whole genome shotgun (WGS) entry which is preliminary data.</text>
</comment>
<evidence type="ECO:0000256" key="1">
    <source>
        <dbReference type="SAM" id="MobiDB-lite"/>
    </source>
</evidence>
<proteinExistence type="predicted"/>
<gene>
    <name evidence="2" type="ORF">B0T26DRAFT_499548</name>
</gene>